<organism evidence="2">
    <name type="scientific">Adineta vaga</name>
    <name type="common">Rotifer</name>
    <name type="synonym">Callidina vaga</name>
    <dbReference type="NCBI Taxonomy" id="104782"/>
    <lineage>
        <taxon>Eukaryota</taxon>
        <taxon>Metazoa</taxon>
        <taxon>Spiralia</taxon>
        <taxon>Gnathifera</taxon>
        <taxon>Rotifera</taxon>
        <taxon>Eurotatoria</taxon>
        <taxon>Bdelloidea</taxon>
        <taxon>Adinetida</taxon>
        <taxon>Adinetidae</taxon>
        <taxon>Adineta</taxon>
    </lineage>
</organism>
<dbReference type="EMBL" id="EU643494">
    <property type="protein sequence ID" value="ACD54808.1"/>
    <property type="molecule type" value="Genomic_DNA"/>
</dbReference>
<feature type="region of interest" description="Disordered" evidence="1">
    <location>
        <begin position="1"/>
        <end position="22"/>
    </location>
</feature>
<protein>
    <submittedName>
        <fullName evidence="2">Uncharacterized protein</fullName>
    </submittedName>
</protein>
<dbReference type="AlphaFoldDB" id="B3G4R0"/>
<sequence length="186" mass="20072">MNLVINGDAETGDCSKTKPYDKQPTGWKYTGSPIQVAYAAEWNQDNSTPGPSDRGQCYFAGYETANNSMWQTININDATTLSLLDSEKVSANLSAWLGGYYSQDDNAKVTLNFYNQDGTKIGNAITIGPVLAVDREKKSELLFRTNNGKVPAGTRSMIVLVEFTIINGRDNDGAADNIAVVLSASG</sequence>
<accession>B3G4R0</accession>
<evidence type="ECO:0000313" key="2">
    <source>
        <dbReference type="EMBL" id="ACD54808.1"/>
    </source>
</evidence>
<reference evidence="2" key="1">
    <citation type="journal article" date="2008" name="Science">
        <title>Massive horizontal gene transfer in bdelloid rotifers.</title>
        <authorList>
            <person name="Gladyshev E.A."/>
            <person name="Meselson M.S."/>
            <person name="Arkhipova I.R."/>
        </authorList>
    </citation>
    <scope>NUCLEOTIDE SEQUENCE</scope>
</reference>
<name>B3G4R0_ADIVA</name>
<dbReference type="Gene3D" id="2.60.120.260">
    <property type="entry name" value="Galactose-binding domain-like"/>
    <property type="match status" value="1"/>
</dbReference>
<evidence type="ECO:0000256" key="1">
    <source>
        <dbReference type="SAM" id="MobiDB-lite"/>
    </source>
</evidence>
<proteinExistence type="predicted"/>